<dbReference type="PANTHER" id="PTHR13261">
    <property type="entry name" value="BRCA2 AND CDKN1A INTERACTING PROTEIN"/>
    <property type="match status" value="1"/>
</dbReference>
<dbReference type="SMR" id="A0A1D5R4G6"/>
<dbReference type="Pfam" id="PF13862">
    <property type="entry name" value="BCCIP"/>
    <property type="match status" value="1"/>
</dbReference>
<proteinExistence type="inferred from homology"/>
<comment type="similarity">
    <text evidence="2">Belongs to the BCP1 family.</text>
</comment>
<dbReference type="STRING" id="9544.ENSMMUP00000055202"/>
<reference evidence="5" key="1">
    <citation type="journal article" date="2007" name="Science">
        <title>Evolutionary and biomedical insights from the rhesus macaque genome.</title>
        <authorList>
            <person name="Gibbs R.A."/>
            <person name="Rogers J."/>
            <person name="Katze M.G."/>
            <person name="Bumgarner R."/>
            <person name="Weinstock G.M."/>
            <person name="Mardis E.R."/>
            <person name="Remington K.A."/>
            <person name="Strausberg R.L."/>
            <person name="Venter J.C."/>
            <person name="Wilson R.K."/>
            <person name="Batzer M.A."/>
            <person name="Bustamante C.D."/>
            <person name="Eichler E.E."/>
            <person name="Hahn M.W."/>
            <person name="Hardison R.C."/>
            <person name="Makova K.D."/>
            <person name="Miller W."/>
            <person name="Milosavljevic A."/>
            <person name="Palermo R.E."/>
            <person name="Siepel A."/>
            <person name="Sikela J.M."/>
            <person name="Attaway T."/>
            <person name="Bell S."/>
            <person name="Bernard K.E."/>
            <person name="Buhay C.J."/>
            <person name="Chandrabose M.N."/>
            <person name="Dao M."/>
            <person name="Davis C."/>
            <person name="Delehaunty K.D."/>
            <person name="Ding Y."/>
            <person name="Dinh H.H."/>
            <person name="Dugan-Rocha S."/>
            <person name="Fulton L.A."/>
            <person name="Gabisi R.A."/>
            <person name="Garner T.T."/>
            <person name="Godfrey J."/>
            <person name="Hawes A.C."/>
            <person name="Hernandez J."/>
            <person name="Hines S."/>
            <person name="Holder M."/>
            <person name="Hume J."/>
            <person name="Jhangiani S.N."/>
            <person name="Joshi V."/>
            <person name="Khan Z.M."/>
            <person name="Kirkness E.F."/>
            <person name="Cree A."/>
            <person name="Fowler R.G."/>
            <person name="Lee S."/>
            <person name="Lewis L.R."/>
            <person name="Li Z."/>
            <person name="Liu Y.-S."/>
            <person name="Moore S.M."/>
            <person name="Muzny D."/>
            <person name="Nazareth L.V."/>
            <person name="Ngo D.N."/>
            <person name="Okwuonu G.O."/>
            <person name="Pai G."/>
            <person name="Parker D."/>
            <person name="Paul H.A."/>
            <person name="Pfannkoch C."/>
            <person name="Pohl C.S."/>
            <person name="Rogers Y.-H.C."/>
            <person name="Ruiz S.J."/>
            <person name="Sabo A."/>
            <person name="Santibanez J."/>
            <person name="Schneider B.W."/>
            <person name="Smith S.M."/>
            <person name="Sodergren E."/>
            <person name="Svatek A.F."/>
            <person name="Utterback T.R."/>
            <person name="Vattathil S."/>
            <person name="Warren W."/>
            <person name="White C.S."/>
            <person name="Chinwalla A.T."/>
            <person name="Feng Y."/>
            <person name="Halpern A.L."/>
            <person name="Hillier L.W."/>
            <person name="Huang X."/>
            <person name="Minx P."/>
            <person name="Nelson J.O."/>
            <person name="Pepin K.H."/>
            <person name="Qin X."/>
            <person name="Sutton G.G."/>
            <person name="Venter E."/>
            <person name="Walenz B.P."/>
            <person name="Wallis J.W."/>
            <person name="Worley K.C."/>
            <person name="Yang S.-P."/>
            <person name="Jones S.M."/>
            <person name="Marra M.A."/>
            <person name="Rocchi M."/>
            <person name="Schein J.E."/>
            <person name="Baertsch R."/>
            <person name="Clarke L."/>
            <person name="Csuros M."/>
            <person name="Glasscock J."/>
            <person name="Harris R.A."/>
            <person name="Havlak P."/>
            <person name="Jackson A.R."/>
            <person name="Jiang H."/>
            <person name="Liu Y."/>
            <person name="Messina D.N."/>
            <person name="Shen Y."/>
            <person name="Song H.X.-Z."/>
            <person name="Wylie T."/>
            <person name="Zhang L."/>
            <person name="Birney E."/>
            <person name="Han K."/>
            <person name="Konkel M.K."/>
            <person name="Lee J."/>
            <person name="Smit A.F.A."/>
            <person name="Ullmer B."/>
            <person name="Wang H."/>
            <person name="Xing J."/>
            <person name="Burhans R."/>
            <person name="Cheng Z."/>
            <person name="Karro J.E."/>
            <person name="Ma J."/>
            <person name="Raney B."/>
            <person name="She X."/>
            <person name="Cox M.J."/>
            <person name="Demuth J.P."/>
            <person name="Dumas L.J."/>
            <person name="Han S.-G."/>
            <person name="Hopkins J."/>
            <person name="Karimpour-Fard A."/>
            <person name="Kim Y.H."/>
            <person name="Pollack J.R."/>
            <person name="Vinar T."/>
            <person name="Addo-Quaye C."/>
            <person name="Degenhardt J."/>
            <person name="Denby A."/>
            <person name="Hubisz M.J."/>
            <person name="Indap A."/>
            <person name="Kosiol C."/>
            <person name="Lahn B.T."/>
            <person name="Lawson H.A."/>
            <person name="Marklein A."/>
            <person name="Nielsen R."/>
            <person name="Vallender E.J."/>
            <person name="Clark A.G."/>
            <person name="Ferguson B."/>
            <person name="Hernandez R.D."/>
            <person name="Hirani K."/>
            <person name="Kehrer-Sawatzki H."/>
            <person name="Kolb J."/>
            <person name="Patil S."/>
            <person name="Pu L.-L."/>
            <person name="Ren Y."/>
            <person name="Smith D.G."/>
            <person name="Wheeler D.A."/>
            <person name="Schenck I."/>
            <person name="Ball E.V."/>
            <person name="Chen R."/>
            <person name="Cooper D.N."/>
            <person name="Giardine B."/>
            <person name="Hsu F."/>
            <person name="Kent W.J."/>
            <person name="Lesk A."/>
            <person name="Nelson D.L."/>
            <person name="O'brien W.E."/>
            <person name="Pruefer K."/>
            <person name="Stenson P.D."/>
            <person name="Wallace J.C."/>
            <person name="Ke H."/>
            <person name="Liu X.-M."/>
            <person name="Wang P."/>
            <person name="Xiang A.P."/>
            <person name="Yang F."/>
            <person name="Barber G.P."/>
            <person name="Haussler D."/>
            <person name="Karolchik D."/>
            <person name="Kern A.D."/>
            <person name="Kuhn R.M."/>
            <person name="Smith K.E."/>
            <person name="Zwieg A.S."/>
        </authorList>
    </citation>
    <scope>NUCLEOTIDE SEQUENCE [LARGE SCALE GENOMIC DNA]</scope>
    <source>
        <strain evidence="5">17573</strain>
    </source>
</reference>
<evidence type="ECO:0000313" key="4">
    <source>
        <dbReference type="Ensembl" id="ENSMMUP00000055202.2"/>
    </source>
</evidence>
<feature type="compositionally biased region" description="Acidic residues" evidence="3">
    <location>
        <begin position="26"/>
        <end position="53"/>
    </location>
</feature>
<keyword evidence="5" id="KW-1185">Reference proteome</keyword>
<evidence type="ECO:0000313" key="5">
    <source>
        <dbReference type="Proteomes" id="UP000006718"/>
    </source>
</evidence>
<reference evidence="4" key="4">
    <citation type="submission" date="2025-09" db="UniProtKB">
        <authorList>
            <consortium name="Ensembl"/>
        </authorList>
    </citation>
    <scope>IDENTIFICATION</scope>
    <source>
        <strain evidence="4">17573</strain>
    </source>
</reference>
<dbReference type="OMA" id="KNMECIR"/>
<dbReference type="AlphaFoldDB" id="A0A1D5R4G6"/>
<name>A0A1D5R4G6_MACMU</name>
<evidence type="ECO:0008006" key="6">
    <source>
        <dbReference type="Google" id="ProtNLM"/>
    </source>
</evidence>
<feature type="region of interest" description="Disordered" evidence="3">
    <location>
        <begin position="1"/>
        <end position="57"/>
    </location>
</feature>
<dbReference type="VEuPathDB" id="HostDB:ENSMMUG00000046184"/>
<dbReference type="GO" id="GO:0005634">
    <property type="term" value="C:nucleus"/>
    <property type="evidence" value="ECO:0000318"/>
    <property type="project" value="GO_Central"/>
</dbReference>
<dbReference type="Ensembl" id="ENSMMUT00000055144.2">
    <property type="protein sequence ID" value="ENSMMUP00000055202.2"/>
    <property type="gene ID" value="ENSMMUG00000046184.2"/>
</dbReference>
<dbReference type="Proteomes" id="UP000006718">
    <property type="component" value="Chromosome 1"/>
</dbReference>
<protein>
    <recommendedName>
        <fullName evidence="6">BRCA2 and CDKN1A-interacting protein</fullName>
    </recommendedName>
</protein>
<dbReference type="InterPro" id="IPR025602">
    <property type="entry name" value="BCP1_family"/>
</dbReference>
<dbReference type="InParanoid" id="A0A1D5R4G6"/>
<reference evidence="4" key="3">
    <citation type="submission" date="2025-08" db="UniProtKB">
        <authorList>
            <consortium name="Ensembl"/>
        </authorList>
    </citation>
    <scope>IDENTIFICATION</scope>
    <source>
        <strain evidence="4">17573</strain>
    </source>
</reference>
<accession>A0A1D5R4G6</accession>
<reference evidence="4" key="2">
    <citation type="submission" date="2019-01" db="EMBL/GenBank/DDBJ databases">
        <authorList>
            <person name="Graves T."/>
            <person name="Eichler E.E."/>
            <person name="Wilson R.K."/>
        </authorList>
    </citation>
    <scope>NUCLEOTIDE SEQUENCE [LARGE SCALE GENOMIC DNA]</scope>
    <source>
        <strain evidence="4">17573</strain>
    </source>
</reference>
<comment type="subcellular location">
    <subcellularLocation>
        <location evidence="1">Cytoplasm</location>
        <location evidence="1">Cytoskeleton</location>
        <location evidence="1">Spindle pole</location>
    </subcellularLocation>
</comment>
<dbReference type="PANTHER" id="PTHR13261:SF0">
    <property type="entry name" value="BRCA2 AND CDKN1A-INTERACTING PROTEIN"/>
    <property type="match status" value="1"/>
</dbReference>
<sequence>MASRSKRRAMESGVPQSPDPLVQCDDKEEDEVEDEDENNDDSDEEEDEEDDVTDEKVNIEFEAYSLSDNDYDGIKKLLQQLFLKDPVNTAELTDLLIQQNHIVSVIKQTDVSEDSEYDVDEDEVFGFISLLNLTERKGTQCAEQIQELILSFCEKNREKSMVEQLDKFLNDTTKPVGLLLSERFINIPPQIALPMYQQLQRQF</sequence>
<evidence type="ECO:0000256" key="1">
    <source>
        <dbReference type="ARBA" id="ARBA00004647"/>
    </source>
</evidence>
<dbReference type="GO" id="GO:0000922">
    <property type="term" value="C:spindle pole"/>
    <property type="evidence" value="ECO:0007669"/>
    <property type="project" value="UniProtKB-SubCell"/>
</dbReference>
<organism evidence="4 5">
    <name type="scientific">Macaca mulatta</name>
    <name type="common">Rhesus macaque</name>
    <dbReference type="NCBI Taxonomy" id="9544"/>
    <lineage>
        <taxon>Eukaryota</taxon>
        <taxon>Metazoa</taxon>
        <taxon>Chordata</taxon>
        <taxon>Craniata</taxon>
        <taxon>Vertebrata</taxon>
        <taxon>Euteleostomi</taxon>
        <taxon>Mammalia</taxon>
        <taxon>Eutheria</taxon>
        <taxon>Euarchontoglires</taxon>
        <taxon>Primates</taxon>
        <taxon>Haplorrhini</taxon>
        <taxon>Catarrhini</taxon>
        <taxon>Cercopithecidae</taxon>
        <taxon>Cercopithecinae</taxon>
        <taxon>Macaca</taxon>
    </lineage>
</organism>
<evidence type="ECO:0000256" key="2">
    <source>
        <dbReference type="ARBA" id="ARBA00006781"/>
    </source>
</evidence>
<dbReference type="Bgee" id="ENSMMUG00000046184">
    <property type="expression patterns" value="Expressed in hindlimb stylopod muscle and 5 other cell types or tissues"/>
</dbReference>
<evidence type="ECO:0000256" key="3">
    <source>
        <dbReference type="SAM" id="MobiDB-lite"/>
    </source>
</evidence>
<dbReference type="GeneTree" id="ENSGT00390000000696"/>